<reference evidence="3" key="1">
    <citation type="journal article" date="2014" name="Int. J. Syst. Evol. Microbiol.">
        <title>Complete genome sequence of Corynebacterium casei LMG S-19264T (=DSM 44701T), isolated from a smear-ripened cheese.</title>
        <authorList>
            <consortium name="US DOE Joint Genome Institute (JGI-PGF)"/>
            <person name="Walter F."/>
            <person name="Albersmeier A."/>
            <person name="Kalinowski J."/>
            <person name="Ruckert C."/>
        </authorList>
    </citation>
    <scope>NUCLEOTIDE SEQUENCE</scope>
    <source>
        <strain evidence="3">CGMCC 1.16548</strain>
    </source>
</reference>
<evidence type="ECO:0000313" key="3">
    <source>
        <dbReference type="EMBL" id="GHF17559.1"/>
    </source>
</evidence>
<organism evidence="3 4">
    <name type="scientific">Pseudolysinimonas yzui</name>
    <dbReference type="NCBI Taxonomy" id="2708254"/>
    <lineage>
        <taxon>Bacteria</taxon>
        <taxon>Bacillati</taxon>
        <taxon>Actinomycetota</taxon>
        <taxon>Actinomycetes</taxon>
        <taxon>Micrococcales</taxon>
        <taxon>Microbacteriaceae</taxon>
        <taxon>Pseudolysinimonas</taxon>
    </lineage>
</organism>
<reference evidence="3" key="2">
    <citation type="submission" date="2020-09" db="EMBL/GenBank/DDBJ databases">
        <authorList>
            <person name="Sun Q."/>
            <person name="Zhou Y."/>
        </authorList>
    </citation>
    <scope>NUCLEOTIDE SEQUENCE</scope>
    <source>
        <strain evidence="3">CGMCC 1.16548</strain>
    </source>
</reference>
<evidence type="ECO:0000259" key="2">
    <source>
        <dbReference type="PROSITE" id="PS51677"/>
    </source>
</evidence>
<dbReference type="CDD" id="cd10917">
    <property type="entry name" value="CE4_NodB_like_6s_7s"/>
    <property type="match status" value="1"/>
</dbReference>
<dbReference type="SUPFAM" id="SSF88713">
    <property type="entry name" value="Glycoside hydrolase/deacetylase"/>
    <property type="match status" value="1"/>
</dbReference>
<dbReference type="RefSeq" id="WP_229842003.1">
    <property type="nucleotide sequence ID" value="NZ_BNAI01000003.1"/>
</dbReference>
<keyword evidence="1" id="KW-0732">Signal</keyword>
<feature type="signal peptide" evidence="1">
    <location>
        <begin position="1"/>
        <end position="22"/>
    </location>
</feature>
<comment type="caution">
    <text evidence="3">The sequence shown here is derived from an EMBL/GenBank/DDBJ whole genome shotgun (WGS) entry which is preliminary data.</text>
</comment>
<proteinExistence type="predicted"/>
<gene>
    <name evidence="3" type="ORF">GCM10011600_17940</name>
</gene>
<name>A0A8J3M4Q1_9MICO</name>
<dbReference type="GO" id="GO:0005975">
    <property type="term" value="P:carbohydrate metabolic process"/>
    <property type="evidence" value="ECO:0007669"/>
    <property type="project" value="InterPro"/>
</dbReference>
<dbReference type="InterPro" id="IPR002509">
    <property type="entry name" value="NODB_dom"/>
</dbReference>
<dbReference type="InterPro" id="IPR011330">
    <property type="entry name" value="Glyco_hydro/deAcase_b/a-brl"/>
</dbReference>
<dbReference type="Pfam" id="PF01522">
    <property type="entry name" value="Polysacc_deac_1"/>
    <property type="match status" value="1"/>
</dbReference>
<evidence type="ECO:0000256" key="1">
    <source>
        <dbReference type="SAM" id="SignalP"/>
    </source>
</evidence>
<dbReference type="InterPro" id="IPR050248">
    <property type="entry name" value="Polysacc_deacetylase_ArnD"/>
</dbReference>
<feature type="chain" id="PRO_5035269704" evidence="1">
    <location>
        <begin position="23"/>
        <end position="277"/>
    </location>
</feature>
<dbReference type="PANTHER" id="PTHR10587">
    <property type="entry name" value="GLYCOSYL TRANSFERASE-RELATED"/>
    <property type="match status" value="1"/>
</dbReference>
<feature type="domain" description="NodB homology" evidence="2">
    <location>
        <begin position="86"/>
        <end position="277"/>
    </location>
</feature>
<keyword evidence="4" id="KW-1185">Reference proteome</keyword>
<sequence length="277" mass="30119">MNRRAFLRALGLSALGVGVSTAAIEGGLALTSIPEQGRRLSAPSHRRPVPATVEPPALLPPYFPTPQLARIPIPGGAMYGLPGEGNLIAFTIDDGASSEVVGAYAEFARRSGMRLTFFVTAQYPSWTEHAAALRPMVESGQVQMANHTFSHPDFLKSSDGRIREELERCGDFIRSTFGVEAAPYFRPPYGNYDGRVLSAARSVGYRQAVHWYGSVGDSGPISDANMSMLIDRWFLPQHIVIGHANVGTVLNHFDEIAATIRNRGLQPITLDDLFVRA</sequence>
<protein>
    <submittedName>
        <fullName evidence="3">Polysaccharide deacetylase</fullName>
    </submittedName>
</protein>
<dbReference type="GO" id="GO:0016810">
    <property type="term" value="F:hydrolase activity, acting on carbon-nitrogen (but not peptide) bonds"/>
    <property type="evidence" value="ECO:0007669"/>
    <property type="project" value="InterPro"/>
</dbReference>
<dbReference type="EMBL" id="BNAI01000003">
    <property type="protein sequence ID" value="GHF17559.1"/>
    <property type="molecule type" value="Genomic_DNA"/>
</dbReference>
<accession>A0A8J3M4Q1</accession>
<dbReference type="PROSITE" id="PS51677">
    <property type="entry name" value="NODB"/>
    <property type="match status" value="1"/>
</dbReference>
<dbReference type="Proteomes" id="UP000617531">
    <property type="component" value="Unassembled WGS sequence"/>
</dbReference>
<dbReference type="Gene3D" id="3.20.20.370">
    <property type="entry name" value="Glycoside hydrolase/deacetylase"/>
    <property type="match status" value="1"/>
</dbReference>
<evidence type="ECO:0000313" key="4">
    <source>
        <dbReference type="Proteomes" id="UP000617531"/>
    </source>
</evidence>
<dbReference type="AlphaFoldDB" id="A0A8J3M4Q1"/>